<proteinExistence type="predicted"/>
<organism evidence="2 3">
    <name type="scientific">Candidatus Cytomitobacter indipagum</name>
    <dbReference type="NCBI Taxonomy" id="2601575"/>
    <lineage>
        <taxon>Bacteria</taxon>
        <taxon>Pseudomonadati</taxon>
        <taxon>Pseudomonadota</taxon>
        <taxon>Alphaproteobacteria</taxon>
        <taxon>Holosporales</taxon>
        <taxon>Holosporaceae</taxon>
        <taxon>Candidatus Cytomitobacter</taxon>
    </lineage>
</organism>
<dbReference type="SUPFAM" id="SSF109998">
    <property type="entry name" value="Triger factor/SurA peptide-binding domain-like"/>
    <property type="match status" value="1"/>
</dbReference>
<keyword evidence="1" id="KW-0732">Signal</keyword>
<dbReference type="InterPro" id="IPR027304">
    <property type="entry name" value="Trigger_fact/SurA_dom_sf"/>
</dbReference>
<dbReference type="OrthoDB" id="9833666at2"/>
<name>A0A5C0UDN8_9PROT</name>
<evidence type="ECO:0000256" key="1">
    <source>
        <dbReference type="SAM" id="SignalP"/>
    </source>
</evidence>
<keyword evidence="3" id="KW-1185">Reference proteome</keyword>
<accession>A0A5C0UDN8</accession>
<protein>
    <recommendedName>
        <fullName evidence="4">Peptidyl-prolyl cis-trans isomerase plp</fullName>
    </recommendedName>
</protein>
<dbReference type="Proteomes" id="UP000325155">
    <property type="component" value="Chromosome"/>
</dbReference>
<evidence type="ECO:0008006" key="4">
    <source>
        <dbReference type="Google" id="ProtNLM"/>
    </source>
</evidence>
<sequence length="312" mass="35342">MFLKKPYLFLLAANFIFAEVQNNQTKIVAEVGHKTGKIVKITYEEVFKNILKMLQSRGVQPSQFVELAQKNPKVFAEIFSATKESMIKDSVLHFIAKEKDYSSNKDFINDLEEAKKNLMIQYEKSRYAKNASFSEAEYQNAYDNLMKEFKNVKQYSGRMIIVKTKSKADSIVKAIEGRNKSKSIEDSFIVFGKEHSIVPFDSNKGAFSMVEMEITKEYGKNVAAAVNSAKIGSVVVEQFGQDSKLSGNYGVFLISKSEDAKKPEMKDIKEALKSRLIIKKINEQITKASKDIGVKRYNKDGLLEEDSAKLVK</sequence>
<dbReference type="RefSeq" id="WP_148980716.1">
    <property type="nucleotide sequence ID" value="NZ_CP043315.1"/>
</dbReference>
<feature type="chain" id="PRO_5023105127" description="Peptidyl-prolyl cis-trans isomerase plp" evidence="1">
    <location>
        <begin position="19"/>
        <end position="312"/>
    </location>
</feature>
<reference evidence="2 3" key="1">
    <citation type="submission" date="2019-08" db="EMBL/GenBank/DDBJ databases">
        <title>Highly reduced genomes of protist endosymbionts show evolutionary convergence.</title>
        <authorList>
            <person name="George E."/>
            <person name="Husnik F."/>
            <person name="Tashyreva D."/>
            <person name="Prokopchuk G."/>
            <person name="Horak A."/>
            <person name="Kwong W.K."/>
            <person name="Lukes J."/>
            <person name="Keeling P.J."/>
        </authorList>
    </citation>
    <scope>NUCLEOTIDE SEQUENCE [LARGE SCALE GENOMIC DNA]</scope>
    <source>
        <strain evidence="2">1605</strain>
    </source>
</reference>
<feature type="signal peptide" evidence="1">
    <location>
        <begin position="1"/>
        <end position="18"/>
    </location>
</feature>
<gene>
    <name evidence="2" type="ORF">FZC35_00520</name>
</gene>
<evidence type="ECO:0000313" key="2">
    <source>
        <dbReference type="EMBL" id="QEK37869.1"/>
    </source>
</evidence>
<evidence type="ECO:0000313" key="3">
    <source>
        <dbReference type="Proteomes" id="UP000325155"/>
    </source>
</evidence>
<dbReference type="AlphaFoldDB" id="A0A5C0UDN8"/>
<dbReference type="EMBL" id="CP043315">
    <property type="protein sequence ID" value="QEK37869.1"/>
    <property type="molecule type" value="Genomic_DNA"/>
</dbReference>
<dbReference type="KEGG" id="cip:FZC35_00520"/>